<dbReference type="AlphaFoldDB" id="A0A6A4NU52"/>
<proteinExistence type="predicted"/>
<protein>
    <submittedName>
        <fullName evidence="1">Uncharacterized protein</fullName>
    </submittedName>
</protein>
<sequence>MLFIVLIIVEIGVAAFIFFKPNWNEVIAKDQSGTFQSIYHFLDEYWEINRWFVLAAFILQVKGYKYIEHYTNSDTSYYYVMGEIHLLQE</sequence>
<dbReference type="EMBL" id="WOCE01000019">
    <property type="protein sequence ID" value="KAE9592700.1"/>
    <property type="molecule type" value="Genomic_DNA"/>
</dbReference>
<keyword evidence="2" id="KW-1185">Reference proteome</keyword>
<accession>A0A6A4NU52</accession>
<reference evidence="2" key="1">
    <citation type="journal article" date="2020" name="Nat. Commun.">
        <title>Genome sequence of the cluster root forming white lupin.</title>
        <authorList>
            <person name="Hufnagel B."/>
            <person name="Marques A."/>
            <person name="Soriano A."/>
            <person name="Marques L."/>
            <person name="Divol F."/>
            <person name="Doumas P."/>
            <person name="Sallet E."/>
            <person name="Mancinotti D."/>
            <person name="Carrere S."/>
            <person name="Marande W."/>
            <person name="Arribat S."/>
            <person name="Keller J."/>
            <person name="Huneau C."/>
            <person name="Blein T."/>
            <person name="Aime D."/>
            <person name="Laguerre M."/>
            <person name="Taylor J."/>
            <person name="Schubert V."/>
            <person name="Nelson M."/>
            <person name="Geu-Flores F."/>
            <person name="Crespi M."/>
            <person name="Gallardo-Guerrero K."/>
            <person name="Delaux P.-M."/>
            <person name="Salse J."/>
            <person name="Berges H."/>
            <person name="Guyot R."/>
            <person name="Gouzy J."/>
            <person name="Peret B."/>
        </authorList>
    </citation>
    <scope>NUCLEOTIDE SEQUENCE [LARGE SCALE GENOMIC DNA]</scope>
    <source>
        <strain evidence="2">cv. Amiga</strain>
    </source>
</reference>
<gene>
    <name evidence="1" type="ORF">Lalb_Chr19g0132011</name>
</gene>
<evidence type="ECO:0000313" key="2">
    <source>
        <dbReference type="Proteomes" id="UP000447434"/>
    </source>
</evidence>
<name>A0A6A4NU52_LUPAL</name>
<comment type="caution">
    <text evidence="1">The sequence shown here is derived from an EMBL/GenBank/DDBJ whole genome shotgun (WGS) entry which is preliminary data.</text>
</comment>
<organism evidence="1 2">
    <name type="scientific">Lupinus albus</name>
    <name type="common">White lupine</name>
    <name type="synonym">Lupinus termis</name>
    <dbReference type="NCBI Taxonomy" id="3870"/>
    <lineage>
        <taxon>Eukaryota</taxon>
        <taxon>Viridiplantae</taxon>
        <taxon>Streptophyta</taxon>
        <taxon>Embryophyta</taxon>
        <taxon>Tracheophyta</taxon>
        <taxon>Spermatophyta</taxon>
        <taxon>Magnoliopsida</taxon>
        <taxon>eudicotyledons</taxon>
        <taxon>Gunneridae</taxon>
        <taxon>Pentapetalae</taxon>
        <taxon>rosids</taxon>
        <taxon>fabids</taxon>
        <taxon>Fabales</taxon>
        <taxon>Fabaceae</taxon>
        <taxon>Papilionoideae</taxon>
        <taxon>50 kb inversion clade</taxon>
        <taxon>genistoids sensu lato</taxon>
        <taxon>core genistoids</taxon>
        <taxon>Genisteae</taxon>
        <taxon>Lupinus</taxon>
    </lineage>
</organism>
<evidence type="ECO:0000313" key="1">
    <source>
        <dbReference type="EMBL" id="KAE9592700.1"/>
    </source>
</evidence>
<dbReference type="OrthoDB" id="1420815at2759"/>
<dbReference type="Proteomes" id="UP000447434">
    <property type="component" value="Chromosome 19"/>
</dbReference>